<comment type="caution">
    <text evidence="3">Lacks conserved residue(s) required for the propagation of feature annotation.</text>
</comment>
<keyword evidence="3 4" id="KW-0436">Ligase</keyword>
<comment type="function">
    <text evidence="4">Catalyzes two steps in the biosynthesis of coenzyme A. In the first step cysteine is conjugated to 4'-phosphopantothenate to form 4-phosphopantothenoylcysteine, in the latter compound is decarboxylated to form 4'-phosphopantotheine.</text>
</comment>
<comment type="caution">
    <text evidence="7">The sequence shown here is derived from an EMBL/GenBank/DDBJ whole genome shotgun (WGS) entry which is preliminary data.</text>
</comment>
<keyword evidence="2 3" id="KW-0456">Lyase</keyword>
<comment type="similarity">
    <text evidence="3 4">In the N-terminal section; belongs to the HFCD (homo-oligomeric flavin containing Cys decarboxylase) superfamily.</text>
</comment>
<feature type="binding site" evidence="3">
    <location>
        <position position="273"/>
    </location>
    <ligand>
        <name>CTP</name>
        <dbReference type="ChEBI" id="CHEBI:37563"/>
    </ligand>
</feature>
<evidence type="ECO:0000256" key="4">
    <source>
        <dbReference type="RuleBase" id="RU364078"/>
    </source>
</evidence>
<feature type="active site" description="Proton donor" evidence="3">
    <location>
        <position position="153"/>
    </location>
</feature>
<comment type="catalytic activity">
    <reaction evidence="3 4">
        <text>(R)-4'-phosphopantothenate + L-cysteine + CTP = N-[(R)-4-phosphopantothenoyl]-L-cysteine + CMP + diphosphate + H(+)</text>
        <dbReference type="Rhea" id="RHEA:19397"/>
        <dbReference type="ChEBI" id="CHEBI:10986"/>
        <dbReference type="ChEBI" id="CHEBI:15378"/>
        <dbReference type="ChEBI" id="CHEBI:33019"/>
        <dbReference type="ChEBI" id="CHEBI:35235"/>
        <dbReference type="ChEBI" id="CHEBI:37563"/>
        <dbReference type="ChEBI" id="CHEBI:59458"/>
        <dbReference type="ChEBI" id="CHEBI:60377"/>
        <dbReference type="EC" id="6.3.2.5"/>
    </reaction>
</comment>
<dbReference type="NCBIfam" id="TIGR00521">
    <property type="entry name" value="coaBC_dfp"/>
    <property type="match status" value="1"/>
</dbReference>
<keyword evidence="1 3" id="KW-0210">Decarboxylase</keyword>
<feature type="binding site" evidence="3">
    <location>
        <position position="330"/>
    </location>
    <ligand>
        <name>CTP</name>
        <dbReference type="ChEBI" id="CHEBI:37563"/>
    </ligand>
</feature>
<keyword evidence="3 4" id="KW-0285">Flavoprotein</keyword>
<feature type="region of interest" description="Phosphopantothenate--cysteine ligase" evidence="3">
    <location>
        <begin position="185"/>
        <end position="397"/>
    </location>
</feature>
<dbReference type="InterPro" id="IPR007085">
    <property type="entry name" value="DNA/pantothenate-metab_flavo_C"/>
</dbReference>
<feature type="domain" description="Flavoprotein" evidence="5">
    <location>
        <begin position="6"/>
        <end position="174"/>
    </location>
</feature>
<keyword evidence="3" id="KW-0511">Multifunctional enzyme</keyword>
<name>A0ABS6RXP0_9BACT</name>
<dbReference type="EC" id="4.1.1.36" evidence="3"/>
<keyword evidence="8" id="KW-1185">Reference proteome</keyword>
<proteinExistence type="inferred from homology"/>
<dbReference type="PANTHER" id="PTHR14359:SF6">
    <property type="entry name" value="PHOSPHOPANTOTHENOYLCYSTEINE DECARBOXYLASE"/>
    <property type="match status" value="1"/>
</dbReference>
<dbReference type="RefSeq" id="WP_218252038.1">
    <property type="nucleotide sequence ID" value="NZ_JABXWD010000104.1"/>
</dbReference>
<dbReference type="PROSITE" id="PS51257">
    <property type="entry name" value="PROKAR_LIPOPROTEIN"/>
    <property type="match status" value="1"/>
</dbReference>
<sequence>MARSRDIILAVTGSIAACKTPELVRTLRTEGMGVSVVMTAASRQFVAPLTLEILSGRGVLTDTFDAPLAHVDMAKEADALLVAPATLNTISKFAAGIADNLLTTLLMTFRGAILVAPAMNWRMYENPIFTDKLRYLKDKGVIEIAPDAGELACGEQGAGRMASIPAIVHALRRALTAQDLKGLRVVVTAGATRQPIDPVRFITNKSSGKMGFALATTASLRGADVTLISAPTNLPHNRDWRLVPVETAQEMEVAVIDAIRDADVLVMAAAVSDFRPAAVATTKLERSDGMSIELVKTNDILRRVASQQDKPFIVGFAAETGSRTDRAREKLRAKAIDMIVFNDITVEGAGFDTDTNIVTIITPQGEHPVAKMSKEDVSHVIFNKVLEKIGRPVLYES</sequence>
<dbReference type="GO" id="GO:0004633">
    <property type="term" value="F:phosphopantothenoylcysteine decarboxylase activity"/>
    <property type="evidence" value="ECO:0007669"/>
    <property type="project" value="UniProtKB-EC"/>
</dbReference>
<evidence type="ECO:0000259" key="6">
    <source>
        <dbReference type="Pfam" id="PF04127"/>
    </source>
</evidence>
<dbReference type="InterPro" id="IPR003382">
    <property type="entry name" value="Flavoprotein"/>
</dbReference>
<comment type="cofactor">
    <cofactor evidence="3">
        <name>FMN</name>
        <dbReference type="ChEBI" id="CHEBI:58210"/>
    </cofactor>
    <text evidence="3">Binds 1 FMN per subunit.</text>
</comment>
<keyword evidence="3 4" id="KW-0288">FMN</keyword>
<evidence type="ECO:0000313" key="8">
    <source>
        <dbReference type="Proteomes" id="UP001196980"/>
    </source>
</evidence>
<dbReference type="Pfam" id="PF02441">
    <property type="entry name" value="Flavoprotein"/>
    <property type="match status" value="1"/>
</dbReference>
<keyword evidence="3" id="KW-0460">Magnesium</keyword>
<evidence type="ECO:0000256" key="1">
    <source>
        <dbReference type="ARBA" id="ARBA00022793"/>
    </source>
</evidence>
<feature type="binding site" evidence="3">
    <location>
        <position position="316"/>
    </location>
    <ligand>
        <name>CTP</name>
        <dbReference type="ChEBI" id="CHEBI:37563"/>
    </ligand>
</feature>
<comment type="pathway">
    <text evidence="3 4">Cofactor biosynthesis; coenzyme A biosynthesis; CoA from (R)-pantothenate: step 3/5.</text>
</comment>
<feature type="binding site" evidence="3">
    <location>
        <position position="283"/>
    </location>
    <ligand>
        <name>CTP</name>
        <dbReference type="ChEBI" id="CHEBI:37563"/>
    </ligand>
</feature>
<evidence type="ECO:0000256" key="3">
    <source>
        <dbReference type="HAMAP-Rule" id="MF_02225"/>
    </source>
</evidence>
<organism evidence="7 8">
    <name type="scientific">Candidatus Magnetobacterium casense</name>
    <dbReference type="NCBI Taxonomy" id="1455061"/>
    <lineage>
        <taxon>Bacteria</taxon>
        <taxon>Pseudomonadati</taxon>
        <taxon>Nitrospirota</taxon>
        <taxon>Thermodesulfovibrionia</taxon>
        <taxon>Thermodesulfovibrionales</taxon>
        <taxon>Candidatus Magnetobacteriaceae</taxon>
        <taxon>Candidatus Magnetobacterium</taxon>
    </lineage>
</organism>
<evidence type="ECO:0000256" key="2">
    <source>
        <dbReference type="ARBA" id="ARBA00023239"/>
    </source>
</evidence>
<gene>
    <name evidence="3 7" type="primary">coaBC</name>
    <name evidence="7" type="ORF">HWQ67_07375</name>
</gene>
<feature type="binding site" evidence="3">
    <location>
        <position position="334"/>
    </location>
    <ligand>
        <name>CTP</name>
        <dbReference type="ChEBI" id="CHEBI:37563"/>
    </ligand>
</feature>
<dbReference type="EMBL" id="JABXWD010000104">
    <property type="protein sequence ID" value="MBV6341402.1"/>
    <property type="molecule type" value="Genomic_DNA"/>
</dbReference>
<dbReference type="Pfam" id="PF04127">
    <property type="entry name" value="DFP"/>
    <property type="match status" value="1"/>
</dbReference>
<evidence type="ECO:0000259" key="5">
    <source>
        <dbReference type="Pfam" id="PF02441"/>
    </source>
</evidence>
<evidence type="ECO:0000313" key="7">
    <source>
        <dbReference type="EMBL" id="MBV6341402.1"/>
    </source>
</evidence>
<comment type="cofactor">
    <cofactor evidence="3">
        <name>Mg(2+)</name>
        <dbReference type="ChEBI" id="CHEBI:18420"/>
    </cofactor>
</comment>
<feature type="region of interest" description="Phosphopantothenoylcysteine decarboxylase" evidence="3">
    <location>
        <begin position="1"/>
        <end position="184"/>
    </location>
</feature>
<dbReference type="EC" id="6.3.2.5" evidence="3"/>
<comment type="pathway">
    <text evidence="3 4">Cofactor biosynthesis; coenzyme A biosynthesis; CoA from (R)-pantothenate: step 2/5.</text>
</comment>
<comment type="catalytic activity">
    <reaction evidence="3 4">
        <text>N-[(R)-4-phosphopantothenoyl]-L-cysteine + H(+) = (R)-4'-phosphopantetheine + CO2</text>
        <dbReference type="Rhea" id="RHEA:16793"/>
        <dbReference type="ChEBI" id="CHEBI:15378"/>
        <dbReference type="ChEBI" id="CHEBI:16526"/>
        <dbReference type="ChEBI" id="CHEBI:59458"/>
        <dbReference type="ChEBI" id="CHEBI:61723"/>
        <dbReference type="EC" id="4.1.1.36"/>
    </reaction>
</comment>
<dbReference type="PANTHER" id="PTHR14359">
    <property type="entry name" value="HOMO-OLIGOMERIC FLAVIN CONTAINING CYS DECARBOXYLASE FAMILY"/>
    <property type="match status" value="1"/>
</dbReference>
<dbReference type="InterPro" id="IPR005252">
    <property type="entry name" value="CoaBC"/>
</dbReference>
<feature type="domain" description="DNA/pantothenate metabolism flavoprotein C-terminal" evidence="6">
    <location>
        <begin position="180"/>
        <end position="387"/>
    </location>
</feature>
<dbReference type="HAMAP" id="MF_02225">
    <property type="entry name" value="CoaBC"/>
    <property type="match status" value="1"/>
</dbReference>
<accession>A0ABS6RXP0</accession>
<comment type="similarity">
    <text evidence="3 4">In the C-terminal section; belongs to the PPC synthetase family.</text>
</comment>
<keyword evidence="3" id="KW-0479">Metal-binding</keyword>
<dbReference type="GO" id="GO:0004632">
    <property type="term" value="F:phosphopantothenate--cysteine ligase activity"/>
    <property type="evidence" value="ECO:0007669"/>
    <property type="project" value="UniProtKB-EC"/>
</dbReference>
<protein>
    <recommendedName>
        <fullName evidence="3">Coenzyme A biosynthesis bifunctional protein CoaBC</fullName>
    </recommendedName>
    <alternativeName>
        <fullName evidence="3">DNA/pantothenate metabolism flavoprotein</fullName>
    </alternativeName>
    <alternativeName>
        <fullName evidence="3">Phosphopantothenoylcysteine synthetase/decarboxylase</fullName>
        <shortName evidence="3">PPCS-PPCDC</shortName>
    </alternativeName>
    <domain>
        <recommendedName>
            <fullName evidence="3">Phosphopantothenoylcysteine decarboxylase</fullName>
            <shortName evidence="3">PPC decarboxylase</shortName>
            <shortName evidence="3">PPC-DC</shortName>
            <ecNumber evidence="3">4.1.1.36</ecNumber>
        </recommendedName>
        <alternativeName>
            <fullName evidence="3">CoaC</fullName>
        </alternativeName>
    </domain>
    <domain>
        <recommendedName>
            <fullName evidence="3">Phosphopantothenate--cysteine ligase</fullName>
            <ecNumber evidence="3">6.3.2.5</ecNumber>
        </recommendedName>
        <alternativeName>
            <fullName evidence="3">CoaB</fullName>
        </alternativeName>
        <alternativeName>
            <fullName evidence="3">Phosphopantothenoylcysteine synthetase</fullName>
            <shortName evidence="3">PPC synthetase</shortName>
            <shortName evidence="3">PPC-S</shortName>
        </alternativeName>
    </domain>
</protein>
<dbReference type="Proteomes" id="UP001196980">
    <property type="component" value="Unassembled WGS sequence"/>
</dbReference>
<comment type="function">
    <text evidence="3">Catalyzes two sequential steps in the biosynthesis of coenzyme A. In the first step cysteine is conjugated to 4'-phosphopantothenate to form 4-phosphopantothenoylcysteine. In the second step the latter compound is decarboxylated to form 4'-phosphopantotheine.</text>
</comment>
<reference evidence="7 8" key="1">
    <citation type="journal article" date="2020" name="J Geophys Res Biogeosci">
        <title>Magnetotaxis as an Adaptation to Enable Bacterial Shuttling of Microbial Sulfur and Sulfur Cycling Across Aquatic Oxic#Anoxic Interfaces.</title>
        <authorList>
            <person name="Li J."/>
            <person name="Liu P."/>
            <person name="Wang J."/>
            <person name="Roberts A.P."/>
            <person name="Pan Y."/>
        </authorList>
    </citation>
    <scope>NUCLEOTIDE SEQUENCE [LARGE SCALE GENOMIC DNA]</scope>
    <source>
        <strain evidence="7 8">MYR-1_YQ</strain>
    </source>
</reference>